<keyword evidence="5" id="KW-1185">Reference proteome</keyword>
<evidence type="ECO:0000259" key="2">
    <source>
        <dbReference type="PROSITE" id="PS51532"/>
    </source>
</evidence>
<dbReference type="InterPro" id="IPR045099">
    <property type="entry name" value="PITH1-like"/>
</dbReference>
<dbReference type="PROSITE" id="PS51532">
    <property type="entry name" value="PITH"/>
    <property type="match status" value="1"/>
</dbReference>
<dbReference type="InterPro" id="IPR037047">
    <property type="entry name" value="PITH_dom_sf"/>
</dbReference>
<dbReference type="Pfam" id="PF06201">
    <property type="entry name" value="PITH"/>
    <property type="match status" value="1"/>
</dbReference>
<dbReference type="Proteomes" id="UP000281549">
    <property type="component" value="Unassembled WGS sequence"/>
</dbReference>
<evidence type="ECO:0000256" key="1">
    <source>
        <dbReference type="ARBA" id="ARBA00025788"/>
    </source>
</evidence>
<accession>A0A075ARI4</accession>
<dbReference type="EMBL" id="ML005000">
    <property type="protein sequence ID" value="RKP20990.1"/>
    <property type="molecule type" value="Genomic_DNA"/>
</dbReference>
<reference evidence="3 5" key="1">
    <citation type="journal article" date="2013" name="Curr. Biol.">
        <title>Shared signatures of parasitism and phylogenomics unite Cryptomycota and microsporidia.</title>
        <authorList>
            <person name="James T.Y."/>
            <person name="Pelin A."/>
            <person name="Bonen L."/>
            <person name="Ahrendt S."/>
            <person name="Sain D."/>
            <person name="Corradi N."/>
            <person name="Stajich J.E."/>
        </authorList>
    </citation>
    <scope>NUCLEOTIDE SEQUENCE [LARGE SCALE GENOMIC DNA]</scope>
    <source>
        <strain evidence="3">CSF55</strain>
        <strain evidence="3">CSF55</strain>
    </source>
</reference>
<dbReference type="HOGENOM" id="CLU_072377_2_0_1"/>
<reference evidence="4" key="3">
    <citation type="submission" date="2018-08" db="EMBL/GenBank/DDBJ databases">
        <title>Leveraging single-cell genomics to expand the Fungal Tree of Life.</title>
        <authorList>
            <consortium name="DOE Joint Genome Institute"/>
            <person name="Ahrendt S.R."/>
            <person name="Quandt C.A."/>
            <person name="Ciobanu D."/>
            <person name="Clum A."/>
            <person name="Salamov A."/>
            <person name="Andreopoulos B."/>
            <person name="Cheng J.-F."/>
            <person name="Woyke T."/>
            <person name="Pelin A."/>
            <person name="Henrissat B."/>
            <person name="Reynolds N."/>
            <person name="Benny G.L."/>
            <person name="Smith M.E."/>
            <person name="James T.Y."/>
            <person name="Grigoriev I.V."/>
        </authorList>
    </citation>
    <scope>NUCLEOTIDE SEQUENCE</scope>
    <source>
        <strain evidence="4">CSF55</strain>
    </source>
</reference>
<evidence type="ECO:0000313" key="3">
    <source>
        <dbReference type="EMBL" id="EPZ31107.1"/>
    </source>
</evidence>
<dbReference type="InterPro" id="IPR010400">
    <property type="entry name" value="PITH_dom"/>
</dbReference>
<dbReference type="PANTHER" id="PTHR12175">
    <property type="entry name" value="AD039 HT014 THIOREDOXIN FAMILY TRP26"/>
    <property type="match status" value="1"/>
</dbReference>
<dbReference type="GO" id="GO:0005737">
    <property type="term" value="C:cytoplasm"/>
    <property type="evidence" value="ECO:0007669"/>
    <property type="project" value="UniProtKB-ARBA"/>
</dbReference>
<feature type="domain" description="PITH" evidence="2">
    <location>
        <begin position="10"/>
        <end position="183"/>
    </location>
</feature>
<organism evidence="3 5">
    <name type="scientific">Rozella allomycis (strain CSF55)</name>
    <dbReference type="NCBI Taxonomy" id="988480"/>
    <lineage>
        <taxon>Eukaryota</taxon>
        <taxon>Fungi</taxon>
        <taxon>Fungi incertae sedis</taxon>
        <taxon>Cryptomycota</taxon>
        <taxon>Cryptomycota incertae sedis</taxon>
        <taxon>Rozella</taxon>
    </lineage>
</organism>
<comment type="similarity">
    <text evidence="1">Belongs to the PITHD1 family.</text>
</comment>
<evidence type="ECO:0000313" key="4">
    <source>
        <dbReference type="EMBL" id="RKP20990.1"/>
    </source>
</evidence>
<dbReference type="OrthoDB" id="2635at2759"/>
<proteinExistence type="inferred from homology"/>
<dbReference type="EMBL" id="KE561300">
    <property type="protein sequence ID" value="EPZ31107.1"/>
    <property type="molecule type" value="Genomic_DNA"/>
</dbReference>
<dbReference type="Proteomes" id="UP000030755">
    <property type="component" value="Unassembled WGS sequence"/>
</dbReference>
<dbReference type="PANTHER" id="PTHR12175:SF1">
    <property type="entry name" value="PITH DOMAIN-CONTAINING PROTEIN 1"/>
    <property type="match status" value="1"/>
</dbReference>
<evidence type="ECO:0000313" key="5">
    <source>
        <dbReference type="Proteomes" id="UP000030755"/>
    </source>
</evidence>
<dbReference type="Gene3D" id="2.60.120.470">
    <property type="entry name" value="PITH domain"/>
    <property type="match status" value="1"/>
</dbReference>
<evidence type="ECO:0000313" key="6">
    <source>
        <dbReference type="Proteomes" id="UP000281549"/>
    </source>
</evidence>
<dbReference type="AlphaFoldDB" id="A0A075ARI4"/>
<dbReference type="InterPro" id="IPR008979">
    <property type="entry name" value="Galactose-bd-like_sf"/>
</dbReference>
<dbReference type="OMA" id="RLVFKPW"/>
<dbReference type="SUPFAM" id="SSF49785">
    <property type="entry name" value="Galactose-binding domain-like"/>
    <property type="match status" value="1"/>
</dbReference>
<dbReference type="STRING" id="988480.A0A075ARI4"/>
<protein>
    <submittedName>
        <fullName evidence="4">DUF1000-domain-containing protein</fullName>
    </submittedName>
    <submittedName>
        <fullName evidence="3">PITH domain-containing protein</fullName>
    </submittedName>
</protein>
<reference evidence="6" key="2">
    <citation type="journal article" date="2018" name="Nat. Microbiol.">
        <title>Leveraging single-cell genomics to expand the fungal tree of life.</title>
        <authorList>
            <person name="Ahrendt S.R."/>
            <person name="Quandt C.A."/>
            <person name="Ciobanu D."/>
            <person name="Clum A."/>
            <person name="Salamov A."/>
            <person name="Andreopoulos B."/>
            <person name="Cheng J.F."/>
            <person name="Woyke T."/>
            <person name="Pelin A."/>
            <person name="Henrissat B."/>
            <person name="Reynolds N.K."/>
            <person name="Benny G.L."/>
            <person name="Smith M.E."/>
            <person name="James T.Y."/>
            <person name="Grigoriev I.V."/>
        </authorList>
    </citation>
    <scope>NUCLEOTIDE SEQUENCE [LARGE SCALE GENOMIC DNA]</scope>
    <source>
        <strain evidence="6">CSF55</strain>
    </source>
</reference>
<name>A0A075ARI4_ROZAC</name>
<sequence>MCNCSHSHSSIEEDLNSQYSLFAHVDVANVTSLNCTAESNAAKIFRPYCERLSKRYFVESDVDSQIILRIPFTGSIKIRSISVFSEGGDESPSLCKAFVNMDVDFDNVMQVEPTQEFEMARQEYEECAEYVTKVSKFSNVQTLTLFFEDNFGGEKTRIYFIGFKGEYTPMKREAVVAIYEAKPMLSDHKNEIEEKSHNIIQ</sequence>
<gene>
    <name evidence="3" type="ORF">O9G_001018</name>
    <name evidence="4" type="ORF">ROZALSC1DRAFT_27559</name>
</gene>